<dbReference type="Pfam" id="PF01095">
    <property type="entry name" value="Pectinesterase"/>
    <property type="match status" value="1"/>
</dbReference>
<evidence type="ECO:0000256" key="3">
    <source>
        <dbReference type="ARBA" id="ARBA00007786"/>
    </source>
</evidence>
<keyword evidence="7" id="KW-1133">Transmembrane helix</keyword>
<sequence length="512" mass="56858">MGVDGELKKKKCIIAGVITALLVLMVVAVGITTSRNTSHSEKIVPVQIKTATTAVEAVCAPTDYKETCVNSLMKASPDSTQPLDLIKLGFNVTIRSIEDSIKKASVELTAKAANDKDTKGALELCEKLMNDATDDLKKCLDNFDGFSIPQIEDFVEDLRVWLSGSIAYQQTCMDTFEETNSKLSQDMQKIFKTSRELTSNGLAMITNISNLLGEFNVTGVTGDLGKYARKLLSAEDGIPSWVGPNTRRLMATKGGVKANVVVAHDGSGQYKTINEALNAVPKANQKPFVIYIKQGVYNEKVDVTKKMTHVTFIGDGPTKTKITGSLNYYIGKVKTYLTATVGFRYKANSVFFVFVYLKVLEEAKKHKSSSIDTFQFKLQKPISKDDLIRTTLHNKNKNKKRWLWCKNALFFFKWRKWPISSAVVGRCSGENDGDNEFDDRSDVHFARARNFRAGSISGPVYVTESWSGSSTPYRPMTTTSAVQYLSLRELNMERQQRITTSSSMSGPIYLVT</sequence>
<dbReference type="Pfam" id="PF04043">
    <property type="entry name" value="PMEI"/>
    <property type="match status" value="1"/>
</dbReference>
<protein>
    <recommendedName>
        <fullName evidence="6">Pectinesterase</fullName>
        <ecNumber evidence="6">3.1.1.11</ecNumber>
    </recommendedName>
</protein>
<dbReference type="PROSITE" id="PS00800">
    <property type="entry name" value="PECTINESTERASE_1"/>
    <property type="match status" value="1"/>
</dbReference>
<dbReference type="SUPFAM" id="SSF101148">
    <property type="entry name" value="Plant invertase/pectin methylesterase inhibitor"/>
    <property type="match status" value="1"/>
</dbReference>
<keyword evidence="5 6" id="KW-0063">Aspartyl esterase</keyword>
<dbReference type="InterPro" id="IPR018040">
    <property type="entry name" value="Pectinesterase_Tyr_AS"/>
</dbReference>
<organism evidence="9 10">
    <name type="scientific">Arabidopsis thaliana</name>
    <name type="common">Mouse-ear cress</name>
    <dbReference type="NCBI Taxonomy" id="3702"/>
    <lineage>
        <taxon>Eukaryota</taxon>
        <taxon>Viridiplantae</taxon>
        <taxon>Streptophyta</taxon>
        <taxon>Embryophyta</taxon>
        <taxon>Tracheophyta</taxon>
        <taxon>Spermatophyta</taxon>
        <taxon>Magnoliopsida</taxon>
        <taxon>eudicotyledons</taxon>
        <taxon>Gunneridae</taxon>
        <taxon>Pentapetalae</taxon>
        <taxon>rosids</taxon>
        <taxon>malvids</taxon>
        <taxon>Brassicales</taxon>
        <taxon>Brassicaceae</taxon>
        <taxon>Camelineae</taxon>
        <taxon>Arabidopsis</taxon>
    </lineage>
</organism>
<keyword evidence="6" id="KW-0961">Cell wall biogenesis/degradation</keyword>
<evidence type="ECO:0000256" key="2">
    <source>
        <dbReference type="ARBA" id="ARBA00006027"/>
    </source>
</evidence>
<evidence type="ECO:0000256" key="1">
    <source>
        <dbReference type="ARBA" id="ARBA00005184"/>
    </source>
</evidence>
<comment type="similarity">
    <text evidence="3">In the C-terminal section; belongs to the pectinesterase family.</text>
</comment>
<dbReference type="InterPro" id="IPR012334">
    <property type="entry name" value="Pectin_lyas_fold"/>
</dbReference>
<dbReference type="AlphaFoldDB" id="A0A7G2FEY3"/>
<dbReference type="GO" id="GO:0030599">
    <property type="term" value="F:pectinesterase activity"/>
    <property type="evidence" value="ECO:0007669"/>
    <property type="project" value="UniProtKB-UniRule"/>
</dbReference>
<dbReference type="InterPro" id="IPR000070">
    <property type="entry name" value="Pectinesterase_cat"/>
</dbReference>
<feature type="domain" description="Pectinesterase inhibitor" evidence="8">
    <location>
        <begin position="50"/>
        <end position="204"/>
    </location>
</feature>
<evidence type="ECO:0000259" key="8">
    <source>
        <dbReference type="SMART" id="SM00856"/>
    </source>
</evidence>
<evidence type="ECO:0000313" key="10">
    <source>
        <dbReference type="Proteomes" id="UP000516314"/>
    </source>
</evidence>
<dbReference type="SUPFAM" id="SSF51126">
    <property type="entry name" value="Pectin lyase-like"/>
    <property type="match status" value="1"/>
</dbReference>
<dbReference type="Gene3D" id="1.20.140.40">
    <property type="entry name" value="Invertase/pectin methylesterase inhibitor family protein"/>
    <property type="match status" value="1"/>
</dbReference>
<dbReference type="UniPathway" id="UPA00545">
    <property type="reaction ID" value="UER00823"/>
</dbReference>
<keyword evidence="7" id="KW-0472">Membrane</keyword>
<dbReference type="NCBIfam" id="TIGR01614">
    <property type="entry name" value="PME_inhib"/>
    <property type="match status" value="1"/>
</dbReference>
<dbReference type="SMART" id="SM00856">
    <property type="entry name" value="PMEI"/>
    <property type="match status" value="1"/>
</dbReference>
<feature type="transmembrane region" description="Helical" evidence="7">
    <location>
        <begin position="12"/>
        <end position="31"/>
    </location>
</feature>
<dbReference type="EC" id="3.1.1.11" evidence="6"/>
<comment type="catalytic activity">
    <reaction evidence="6">
        <text>[(1-&gt;4)-alpha-D-galacturonosyl methyl ester](n) + n H2O = [(1-&gt;4)-alpha-D-galacturonosyl](n) + n methanol + n H(+)</text>
        <dbReference type="Rhea" id="RHEA:22380"/>
        <dbReference type="Rhea" id="RHEA-COMP:14570"/>
        <dbReference type="Rhea" id="RHEA-COMP:14573"/>
        <dbReference type="ChEBI" id="CHEBI:15377"/>
        <dbReference type="ChEBI" id="CHEBI:15378"/>
        <dbReference type="ChEBI" id="CHEBI:17790"/>
        <dbReference type="ChEBI" id="CHEBI:140522"/>
        <dbReference type="ChEBI" id="CHEBI:140523"/>
        <dbReference type="EC" id="3.1.1.11"/>
    </reaction>
</comment>
<dbReference type="GO" id="GO:0004857">
    <property type="term" value="F:enzyme inhibitor activity"/>
    <property type="evidence" value="ECO:0007669"/>
    <property type="project" value="InterPro"/>
</dbReference>
<dbReference type="GO" id="GO:0042545">
    <property type="term" value="P:cell wall modification"/>
    <property type="evidence" value="ECO:0007669"/>
    <property type="project" value="UniProtKB-UniRule"/>
</dbReference>
<dbReference type="InterPro" id="IPR011050">
    <property type="entry name" value="Pectin_lyase_fold/virulence"/>
</dbReference>
<comment type="function">
    <text evidence="6">Acts in the modification of cell walls via demethylesterification of cell wall pectin.</text>
</comment>
<evidence type="ECO:0000256" key="5">
    <source>
        <dbReference type="ARBA" id="ARBA00023085"/>
    </source>
</evidence>
<comment type="subcellular location">
    <subcellularLocation>
        <location evidence="6">Secreted</location>
        <location evidence="6">Cell wall</location>
    </subcellularLocation>
</comment>
<dbReference type="PANTHER" id="PTHR31707">
    <property type="entry name" value="PECTINESTERASE"/>
    <property type="match status" value="1"/>
</dbReference>
<evidence type="ECO:0000313" key="9">
    <source>
        <dbReference type="EMBL" id="CAD5334395.1"/>
    </source>
</evidence>
<evidence type="ECO:0000256" key="6">
    <source>
        <dbReference type="RuleBase" id="RU000589"/>
    </source>
</evidence>
<dbReference type="InterPro" id="IPR006501">
    <property type="entry name" value="Pectinesterase_inhib_dom"/>
</dbReference>
<accession>A0A7G2FEY3</accession>
<evidence type="ECO:0000256" key="4">
    <source>
        <dbReference type="ARBA" id="ARBA00022801"/>
    </source>
</evidence>
<keyword evidence="4 6" id="KW-0378">Hydrolase</keyword>
<reference evidence="9 10" key="1">
    <citation type="submission" date="2020-09" db="EMBL/GenBank/DDBJ databases">
        <authorList>
            <person name="Ashkenazy H."/>
        </authorList>
    </citation>
    <scope>NUCLEOTIDE SEQUENCE [LARGE SCALE GENOMIC DNA]</scope>
    <source>
        <strain evidence="10">cv. Cdm-0</strain>
    </source>
</reference>
<evidence type="ECO:0000256" key="7">
    <source>
        <dbReference type="SAM" id="Phobius"/>
    </source>
</evidence>
<proteinExistence type="inferred from homology"/>
<dbReference type="InterPro" id="IPR035513">
    <property type="entry name" value="Invertase/methylesterase_inhib"/>
</dbReference>
<dbReference type="CDD" id="cd15798">
    <property type="entry name" value="PMEI-like_3"/>
    <property type="match status" value="1"/>
</dbReference>
<dbReference type="GO" id="GO:0045490">
    <property type="term" value="P:pectin catabolic process"/>
    <property type="evidence" value="ECO:0007669"/>
    <property type="project" value="UniProtKB-UniRule"/>
</dbReference>
<keyword evidence="7" id="KW-0812">Transmembrane</keyword>
<comment type="pathway">
    <text evidence="1 6">Glycan metabolism; pectin degradation; 2-dehydro-3-deoxy-D-gluconate from pectin: step 1/5.</text>
</comment>
<keyword evidence="6" id="KW-0964">Secreted</keyword>
<dbReference type="Gene3D" id="2.160.20.10">
    <property type="entry name" value="Single-stranded right-handed beta-helix, Pectin lyase-like"/>
    <property type="match status" value="1"/>
</dbReference>
<gene>
    <name evidence="9" type="ORF">AT9943_LOCUS21699</name>
</gene>
<dbReference type="FunFam" id="1.20.140.40:FF:000001">
    <property type="entry name" value="Pectinesterase"/>
    <property type="match status" value="1"/>
</dbReference>
<keyword evidence="6" id="KW-0134">Cell wall</keyword>
<dbReference type="EMBL" id="LR881470">
    <property type="protein sequence ID" value="CAD5334395.1"/>
    <property type="molecule type" value="Genomic_DNA"/>
</dbReference>
<name>A0A7G2FEY3_ARATH</name>
<dbReference type="Proteomes" id="UP000516314">
    <property type="component" value="Chromosome 5"/>
</dbReference>
<comment type="similarity">
    <text evidence="2">In the N-terminal section; belongs to the PMEI family.</text>
</comment>